<dbReference type="AlphaFoldDB" id="A0A5J5ES68"/>
<evidence type="ECO:0000256" key="1">
    <source>
        <dbReference type="SAM" id="MobiDB-lite"/>
    </source>
</evidence>
<dbReference type="Proteomes" id="UP000326924">
    <property type="component" value="Unassembled WGS sequence"/>
</dbReference>
<feature type="region of interest" description="Disordered" evidence="1">
    <location>
        <begin position="325"/>
        <end position="385"/>
    </location>
</feature>
<gene>
    <name evidence="2" type="ORF">FN846DRAFT_987226</name>
</gene>
<feature type="compositionally biased region" description="Polar residues" evidence="1">
    <location>
        <begin position="350"/>
        <end position="364"/>
    </location>
</feature>
<keyword evidence="3" id="KW-1185">Reference proteome</keyword>
<evidence type="ECO:0000313" key="2">
    <source>
        <dbReference type="EMBL" id="KAA8902024.1"/>
    </source>
</evidence>
<protein>
    <submittedName>
        <fullName evidence="2">Uncharacterized protein</fullName>
    </submittedName>
</protein>
<name>A0A5J5ES68_9PEZI</name>
<evidence type="ECO:0000313" key="3">
    <source>
        <dbReference type="Proteomes" id="UP000326924"/>
    </source>
</evidence>
<dbReference type="EMBL" id="VXIS01000138">
    <property type="protein sequence ID" value="KAA8902024.1"/>
    <property type="molecule type" value="Genomic_DNA"/>
</dbReference>
<organism evidence="2 3">
    <name type="scientific">Sphaerosporella brunnea</name>
    <dbReference type="NCBI Taxonomy" id="1250544"/>
    <lineage>
        <taxon>Eukaryota</taxon>
        <taxon>Fungi</taxon>
        <taxon>Dikarya</taxon>
        <taxon>Ascomycota</taxon>
        <taxon>Pezizomycotina</taxon>
        <taxon>Pezizomycetes</taxon>
        <taxon>Pezizales</taxon>
        <taxon>Pyronemataceae</taxon>
        <taxon>Sphaerosporella</taxon>
    </lineage>
</organism>
<comment type="caution">
    <text evidence="2">The sequence shown here is derived from an EMBL/GenBank/DDBJ whole genome shotgun (WGS) entry which is preliminary data.</text>
</comment>
<accession>A0A5J5ES68</accession>
<proteinExistence type="predicted"/>
<dbReference type="InParanoid" id="A0A5J5ES68"/>
<sequence>MWSLVFRGEHNQLGNSNYKELSEAVGLGSAEVHAALEHYFLDHEEWLCDRANHAKWNPVRVERLIATKTVTTDEWLKTAVELGERLGVETADTGIPALHSLHLLVKKKMDEKLRAKGKRVITATKTLAADKELVAATTLMGNSTYEYLAEELGFSSAELEKLDRLGDGTAGIEVQALHSLHLLLEKKVYEKLRAQAKRVITATKKLAVDKKLESADKEFVAANTLVDAADQIMAAAEIRTEGATLEAASGQTRSDVSDQETQLIKHRTEDALREEEAVNLHYDAAKGEEQVMKKVGALKLVAAENEAAAAEFKSAREKLLYEQAATGSSGPGYGSRDGRRLVRGLLAPGRSTNQARGASGSSTEVADEQDAVQPQRRRRDFVPSG</sequence>
<reference evidence="2 3" key="1">
    <citation type="submission" date="2019-09" db="EMBL/GenBank/DDBJ databases">
        <title>Draft genome of the ectomycorrhizal ascomycete Sphaerosporella brunnea.</title>
        <authorList>
            <consortium name="DOE Joint Genome Institute"/>
            <person name="Benucci G.M."/>
            <person name="Marozzi G."/>
            <person name="Antonielli L."/>
            <person name="Sanchez S."/>
            <person name="Marco P."/>
            <person name="Wang X."/>
            <person name="Falini L.B."/>
            <person name="Barry K."/>
            <person name="Haridas S."/>
            <person name="Lipzen A."/>
            <person name="Labutti K."/>
            <person name="Grigoriev I.V."/>
            <person name="Murat C."/>
            <person name="Martin F."/>
            <person name="Albertini E."/>
            <person name="Donnini D."/>
            <person name="Bonito G."/>
        </authorList>
    </citation>
    <scope>NUCLEOTIDE SEQUENCE [LARGE SCALE GENOMIC DNA]</scope>
    <source>
        <strain evidence="2 3">Sb_GMNB300</strain>
    </source>
</reference>